<feature type="transmembrane region" description="Helical" evidence="11">
    <location>
        <begin position="185"/>
        <end position="209"/>
    </location>
</feature>
<name>A0A4R4A7D3_MARGR</name>
<feature type="domain" description="Methyl-accepting transducer" evidence="12">
    <location>
        <begin position="254"/>
        <end position="490"/>
    </location>
</feature>
<evidence type="ECO:0000313" key="15">
    <source>
        <dbReference type="Proteomes" id="UP000295247"/>
    </source>
</evidence>
<evidence type="ECO:0000256" key="7">
    <source>
        <dbReference type="ARBA" id="ARBA00022989"/>
    </source>
</evidence>
<evidence type="ECO:0000256" key="1">
    <source>
        <dbReference type="ARBA" id="ARBA00004429"/>
    </source>
</evidence>
<dbReference type="Proteomes" id="UP000295247">
    <property type="component" value="Unassembled WGS sequence"/>
</dbReference>
<dbReference type="SMART" id="SM00283">
    <property type="entry name" value="MA"/>
    <property type="match status" value="1"/>
</dbReference>
<dbReference type="AlphaFoldDB" id="A0A4R4A7D3"/>
<comment type="subcellular location">
    <subcellularLocation>
        <location evidence="1">Cell inner membrane</location>
        <topology evidence="1">Multi-pass membrane protein</topology>
    </subcellularLocation>
</comment>
<dbReference type="InterPro" id="IPR013655">
    <property type="entry name" value="PAS_fold_3"/>
</dbReference>
<dbReference type="PANTHER" id="PTHR32089">
    <property type="entry name" value="METHYL-ACCEPTING CHEMOTAXIS PROTEIN MCPB"/>
    <property type="match status" value="1"/>
</dbReference>
<keyword evidence="3" id="KW-0488">Methylation</keyword>
<reference evidence="14 15" key="1">
    <citation type="submission" date="2019-03" db="EMBL/GenBank/DDBJ databases">
        <title>Genomic Encyclopedia of Type Strains, Phase IV (KMG-IV): sequencing the most valuable type-strain genomes for metagenomic binning, comparative biology and taxonomic classification.</title>
        <authorList>
            <person name="Goeker M."/>
        </authorList>
    </citation>
    <scope>NUCLEOTIDE SEQUENCE [LARGE SCALE GENOMIC DNA]</scope>
    <source>
        <strain evidence="14 15">DSM 203</strain>
    </source>
</reference>
<keyword evidence="2" id="KW-1003">Cell membrane</keyword>
<dbReference type="PANTHER" id="PTHR32089:SF52">
    <property type="entry name" value="CHEMOTAXIS SIGNAL TRANSDUCTION SYSTEM METHYL ACCEPTING SENSORY TRANSDUCER WITH PAS SENSORY DOMAIN"/>
    <property type="match status" value="1"/>
</dbReference>
<organism evidence="14 15">
    <name type="scientific">Marichromatium gracile</name>
    <name type="common">Chromatium gracile</name>
    <dbReference type="NCBI Taxonomy" id="1048"/>
    <lineage>
        <taxon>Bacteria</taxon>
        <taxon>Pseudomonadati</taxon>
        <taxon>Pseudomonadota</taxon>
        <taxon>Gammaproteobacteria</taxon>
        <taxon>Chromatiales</taxon>
        <taxon>Chromatiaceae</taxon>
        <taxon>Marichromatium</taxon>
    </lineage>
</organism>
<feature type="transmembrane region" description="Helical" evidence="11">
    <location>
        <begin position="159"/>
        <end position="179"/>
    </location>
</feature>
<feature type="domain" description="PAS" evidence="13">
    <location>
        <begin position="39"/>
        <end position="74"/>
    </location>
</feature>
<evidence type="ECO:0000256" key="6">
    <source>
        <dbReference type="ARBA" id="ARBA00022692"/>
    </source>
</evidence>
<evidence type="ECO:0000256" key="3">
    <source>
        <dbReference type="ARBA" id="ARBA00022481"/>
    </source>
</evidence>
<accession>A0A4R4A7D3</accession>
<keyword evidence="4" id="KW-0145">Chemotaxis</keyword>
<evidence type="ECO:0000256" key="10">
    <source>
        <dbReference type="PROSITE-ProRule" id="PRU00284"/>
    </source>
</evidence>
<dbReference type="GO" id="GO:0006935">
    <property type="term" value="P:chemotaxis"/>
    <property type="evidence" value="ECO:0007669"/>
    <property type="project" value="UniProtKB-KW"/>
</dbReference>
<evidence type="ECO:0000256" key="8">
    <source>
        <dbReference type="ARBA" id="ARBA00023136"/>
    </source>
</evidence>
<keyword evidence="7 11" id="KW-1133">Transmembrane helix</keyword>
<evidence type="ECO:0000256" key="2">
    <source>
        <dbReference type="ARBA" id="ARBA00022475"/>
    </source>
</evidence>
<keyword evidence="8 11" id="KW-0472">Membrane</keyword>
<dbReference type="PROSITE" id="PS50112">
    <property type="entry name" value="PAS"/>
    <property type="match status" value="1"/>
</dbReference>
<comment type="caution">
    <text evidence="14">The sequence shown here is derived from an EMBL/GenBank/DDBJ whole genome shotgun (WGS) entry which is preliminary data.</text>
</comment>
<evidence type="ECO:0000256" key="4">
    <source>
        <dbReference type="ARBA" id="ARBA00022500"/>
    </source>
</evidence>
<dbReference type="NCBIfam" id="TIGR00229">
    <property type="entry name" value="sensory_box"/>
    <property type="match status" value="1"/>
</dbReference>
<dbReference type="InterPro" id="IPR035965">
    <property type="entry name" value="PAS-like_dom_sf"/>
</dbReference>
<dbReference type="SUPFAM" id="SSF55785">
    <property type="entry name" value="PYP-like sensor domain (PAS domain)"/>
    <property type="match status" value="1"/>
</dbReference>
<protein>
    <submittedName>
        <fullName evidence="14">Methyl-accepting chemotaxis sensory transducer with Pas/Pac sensor</fullName>
    </submittedName>
</protein>
<evidence type="ECO:0000313" key="14">
    <source>
        <dbReference type="EMBL" id="TCW34747.1"/>
    </source>
</evidence>
<dbReference type="InterPro" id="IPR004089">
    <property type="entry name" value="MCPsignal_dom"/>
</dbReference>
<dbReference type="Gene3D" id="1.10.287.950">
    <property type="entry name" value="Methyl-accepting chemotaxis protein"/>
    <property type="match status" value="1"/>
</dbReference>
<dbReference type="Pfam" id="PF00015">
    <property type="entry name" value="MCPsignal"/>
    <property type="match status" value="1"/>
</dbReference>
<keyword evidence="6 11" id="KW-0812">Transmembrane</keyword>
<evidence type="ECO:0000256" key="5">
    <source>
        <dbReference type="ARBA" id="ARBA00022519"/>
    </source>
</evidence>
<dbReference type="CDD" id="cd00130">
    <property type="entry name" value="PAS"/>
    <property type="match status" value="1"/>
</dbReference>
<evidence type="ECO:0000259" key="13">
    <source>
        <dbReference type="PROSITE" id="PS50112"/>
    </source>
</evidence>
<evidence type="ECO:0000259" key="12">
    <source>
        <dbReference type="PROSITE" id="PS50111"/>
    </source>
</evidence>
<dbReference type="PROSITE" id="PS50111">
    <property type="entry name" value="CHEMOTAXIS_TRANSDUC_2"/>
    <property type="match status" value="1"/>
</dbReference>
<evidence type="ECO:0000256" key="9">
    <source>
        <dbReference type="ARBA" id="ARBA00023224"/>
    </source>
</evidence>
<dbReference type="Gene3D" id="3.30.450.20">
    <property type="entry name" value="PAS domain"/>
    <property type="match status" value="1"/>
</dbReference>
<dbReference type="InterPro" id="IPR000014">
    <property type="entry name" value="PAS"/>
</dbReference>
<keyword evidence="9 10" id="KW-0807">Transducer</keyword>
<dbReference type="FunFam" id="3.30.450.20:FF:000046">
    <property type="entry name" value="Aerotaxis sensor receptor"/>
    <property type="match status" value="1"/>
</dbReference>
<keyword evidence="5" id="KW-0997">Cell inner membrane</keyword>
<dbReference type="GO" id="GO:0005886">
    <property type="term" value="C:plasma membrane"/>
    <property type="evidence" value="ECO:0007669"/>
    <property type="project" value="UniProtKB-SubCell"/>
</dbReference>
<dbReference type="Pfam" id="PF08447">
    <property type="entry name" value="PAS_3"/>
    <property type="match status" value="1"/>
</dbReference>
<dbReference type="SUPFAM" id="SSF58104">
    <property type="entry name" value="Methyl-accepting chemotaxis protein (MCP) signaling domain"/>
    <property type="match status" value="1"/>
</dbReference>
<dbReference type="SMART" id="SM00091">
    <property type="entry name" value="PAS"/>
    <property type="match status" value="1"/>
</dbReference>
<dbReference type="EMBL" id="SMDC01000009">
    <property type="protein sequence ID" value="TCW34747.1"/>
    <property type="molecule type" value="Genomic_DNA"/>
</dbReference>
<gene>
    <name evidence="14" type="ORF">EDC29_109109</name>
</gene>
<sequence length="525" mass="58473">MLEMHVQTGRVGGDRKRDRTVIDTEVTFDREQQLVSTTDLRGIIIYANDAFVEVSGYTLDELVGRPHNIVRHPDMPAEAFRDMWEKLKAGESWRGLVKNRCKDGRYYWVDAYVTPIFERGERVGYQSVRTCPAGRQLIERAEHLYARMRRGRRVDVLRLVRLVTPWVVGTFALAAAAWLLSPWVIAGALIATLTLLVGGAELVGCLRLLRRMRQEYDSISRQVYAGDAVADVVRFRVGLLEARVRTILGRVTDRADKLKLLAQRTADASAETLGDVELQRNELSQIATAMTQMSTTITDIANITNESEGLLERTSANCTSARDRIHHSAQRTLRLADTMEAVAGQSNDLRQAADKVGGAMQEINGLAEQTNLLALNAAIEAARAGEHGRGFSVVADEVRNLSTRTQRFTGEIRTNIEQMNAYIASLVQSLGDSVEGARVCSTDSRESITLVEEITEQLGQVLDYIHRVASATEEQGAVAEEISRNSHRVDDAARNTLEKSRELAEVADEALRQLQRLHDMSRTFG</sequence>
<evidence type="ECO:0000256" key="11">
    <source>
        <dbReference type="SAM" id="Phobius"/>
    </source>
</evidence>
<dbReference type="GO" id="GO:0007165">
    <property type="term" value="P:signal transduction"/>
    <property type="evidence" value="ECO:0007669"/>
    <property type="project" value="UniProtKB-KW"/>
</dbReference>
<proteinExistence type="predicted"/>